<dbReference type="GO" id="GO:0005737">
    <property type="term" value="C:cytoplasm"/>
    <property type="evidence" value="ECO:0007669"/>
    <property type="project" value="TreeGrafter"/>
</dbReference>
<keyword evidence="2" id="KW-0067">ATP-binding</keyword>
<dbReference type="SUPFAM" id="SSF48452">
    <property type="entry name" value="TPR-like"/>
    <property type="match status" value="1"/>
</dbReference>
<dbReference type="Pfam" id="PF13191">
    <property type="entry name" value="AAA_16"/>
    <property type="match status" value="1"/>
</dbReference>
<dbReference type="AlphaFoldDB" id="A0A1W2D553"/>
<dbReference type="PROSITE" id="PS50043">
    <property type="entry name" value="HTH_LUXR_2"/>
    <property type="match status" value="1"/>
</dbReference>
<evidence type="ECO:0000256" key="2">
    <source>
        <dbReference type="ARBA" id="ARBA00022840"/>
    </source>
</evidence>
<proteinExistence type="predicted"/>
<dbReference type="SMART" id="SM00421">
    <property type="entry name" value="HTH_LUXR"/>
    <property type="match status" value="1"/>
</dbReference>
<dbReference type="Gene3D" id="1.10.10.10">
    <property type="entry name" value="Winged helix-like DNA-binding domain superfamily/Winged helix DNA-binding domain"/>
    <property type="match status" value="1"/>
</dbReference>
<keyword evidence="1" id="KW-0547">Nucleotide-binding</keyword>
<dbReference type="SUPFAM" id="SSF52540">
    <property type="entry name" value="P-loop containing nucleoside triphosphate hydrolases"/>
    <property type="match status" value="1"/>
</dbReference>
<dbReference type="Proteomes" id="UP000192634">
    <property type="component" value="Unassembled WGS sequence"/>
</dbReference>
<dbReference type="CDD" id="cd06170">
    <property type="entry name" value="LuxR_C_like"/>
    <property type="match status" value="1"/>
</dbReference>
<dbReference type="InterPro" id="IPR011990">
    <property type="entry name" value="TPR-like_helical_dom_sf"/>
</dbReference>
<dbReference type="GO" id="GO:0006355">
    <property type="term" value="P:regulation of DNA-templated transcription"/>
    <property type="evidence" value="ECO:0007669"/>
    <property type="project" value="InterPro"/>
</dbReference>
<evidence type="ECO:0000259" key="4">
    <source>
        <dbReference type="PROSITE" id="PS50043"/>
    </source>
</evidence>
<dbReference type="PANTHER" id="PTHR16305:SF35">
    <property type="entry name" value="TRANSCRIPTIONAL ACTIVATOR DOMAIN"/>
    <property type="match status" value="1"/>
</dbReference>
<dbReference type="InterPro" id="IPR027417">
    <property type="entry name" value="P-loop_NTPase"/>
</dbReference>
<dbReference type="SUPFAM" id="SSF46894">
    <property type="entry name" value="C-terminal effector domain of the bipartite response regulators"/>
    <property type="match status" value="1"/>
</dbReference>
<feature type="region of interest" description="Disordered" evidence="3">
    <location>
        <begin position="914"/>
        <end position="939"/>
    </location>
</feature>
<dbReference type="PRINTS" id="PR00038">
    <property type="entry name" value="HTHLUXR"/>
</dbReference>
<evidence type="ECO:0000313" key="6">
    <source>
        <dbReference type="Proteomes" id="UP000192634"/>
    </source>
</evidence>
<dbReference type="InterPro" id="IPR000792">
    <property type="entry name" value="Tscrpt_reg_LuxR_C"/>
</dbReference>
<dbReference type="GO" id="GO:0003677">
    <property type="term" value="F:DNA binding"/>
    <property type="evidence" value="ECO:0007669"/>
    <property type="project" value="InterPro"/>
</dbReference>
<organism evidence="5 6">
    <name type="scientific">Janibacter indicus</name>
    <dbReference type="NCBI Taxonomy" id="857417"/>
    <lineage>
        <taxon>Bacteria</taxon>
        <taxon>Bacillati</taxon>
        <taxon>Actinomycetota</taxon>
        <taxon>Actinomycetes</taxon>
        <taxon>Micrococcales</taxon>
        <taxon>Intrasporangiaceae</taxon>
        <taxon>Janibacter</taxon>
    </lineage>
</organism>
<sequence>MIGGMPLAPRPHALVGRDAELARLRAAAGLTTDPDTGLAGVLVSGDAGIGKSRLVAEIGQQATTADHRVVVGHCVGVGGSTLAWLPFVEVVAGLDELVPDIVRSTLATHPALHALRPGEGAVTGEEPGRVAHAVHALLTEAARERPLLVVVEDVHWADHSSRDLLTLLLTRGFSTPVTLVVTYRSDDVHRRHPLHEVLTVWTRLPLVGRIDLGPLPDAQMRRLVRSLGPATEGTDLSQVVDRSEGNPFFAEELVASGDTTSVDLARLLRLRLDRLDDAARTVVRAASLAGGALEPELLAAVVDMDPDDLDAALHAAIDHHILETAGGALRFRHSLLGETLAEELLPGARRRWHRAWIEALQARPDLGSAVDLARHAAATGDTETAVTAAVAAGDEALRVGGARDAQRLYEAALGWLDDDAERRGRIALVASRAADRAGDSVRAIDLLEEAVRDLDPAEQPVLRARLLARAAAKYTTLDLPSDPVAMSSEAVALLPQEYDEECLTVALDHLDVLVNSRHVDAGAVADDLLLRAEHLGMSRVVSRVRMQQARLLAATDPDLAYQGLMTAAADESAPDVLLPTLLRLGNLDRNAGRLESAHAHYTRGVAVAEREKRTWGPYGMECRLQAGRAAYELGRWDEAERLLTSPDDLPQPPRGFMESALVELLVARGESGLEHRLDGTRDWWDVDALLVVGCLGGMIDVLGRAGEATRLLEWVVTGVESLQRAWGPRTQAIVRITALLAGQSADLAADGRVPENLLTALRQTTHRLAGQVGEIVPDLRIPPGPDGIGAVPAVAPVDEGSDPASAGGEREPVGPESRAWARRLEAELLRLDATASSDEVVDAWQRSVAAFADLPQVPEHARSLLRLAQALTAAGRADEARVATAASRALATRLGARPVLEALAVLDAPAARAAGADSPHTASVDSPRADSPRTTPLTPRESEVLALLERGRTNGQIAAELFISRKTASVHVSNILAKLGAATRGEAVSLARDAGLIG</sequence>
<dbReference type="Pfam" id="PF00196">
    <property type="entry name" value="GerE"/>
    <property type="match status" value="1"/>
</dbReference>
<dbReference type="InterPro" id="IPR016032">
    <property type="entry name" value="Sig_transdc_resp-reg_C-effctor"/>
</dbReference>
<dbReference type="GO" id="GO:0004016">
    <property type="term" value="F:adenylate cyclase activity"/>
    <property type="evidence" value="ECO:0007669"/>
    <property type="project" value="TreeGrafter"/>
</dbReference>
<feature type="domain" description="HTH luxR-type" evidence="4">
    <location>
        <begin position="930"/>
        <end position="995"/>
    </location>
</feature>
<dbReference type="GO" id="GO:0005524">
    <property type="term" value="F:ATP binding"/>
    <property type="evidence" value="ECO:0007669"/>
    <property type="project" value="UniProtKB-KW"/>
</dbReference>
<protein>
    <submittedName>
        <fullName evidence="5">Regulatory protein, luxR family</fullName>
    </submittedName>
</protein>
<dbReference type="PANTHER" id="PTHR16305">
    <property type="entry name" value="TESTICULAR SOLUBLE ADENYLYL CYCLASE"/>
    <property type="match status" value="1"/>
</dbReference>
<name>A0A1W2D553_9MICO</name>
<evidence type="ECO:0000256" key="1">
    <source>
        <dbReference type="ARBA" id="ARBA00022741"/>
    </source>
</evidence>
<dbReference type="InterPro" id="IPR036388">
    <property type="entry name" value="WH-like_DNA-bd_sf"/>
</dbReference>
<dbReference type="InterPro" id="IPR041664">
    <property type="entry name" value="AAA_16"/>
</dbReference>
<gene>
    <name evidence="5" type="ORF">SAMN06296429_11412</name>
</gene>
<evidence type="ECO:0000256" key="3">
    <source>
        <dbReference type="SAM" id="MobiDB-lite"/>
    </source>
</evidence>
<accession>A0A1W2D553</accession>
<feature type="region of interest" description="Disordered" evidence="3">
    <location>
        <begin position="795"/>
        <end position="817"/>
    </location>
</feature>
<dbReference type="EMBL" id="FWXN01000014">
    <property type="protein sequence ID" value="SMC92254.1"/>
    <property type="molecule type" value="Genomic_DNA"/>
</dbReference>
<evidence type="ECO:0000313" key="5">
    <source>
        <dbReference type="EMBL" id="SMC92254.1"/>
    </source>
</evidence>
<dbReference type="Gene3D" id="3.40.50.300">
    <property type="entry name" value="P-loop containing nucleotide triphosphate hydrolases"/>
    <property type="match status" value="1"/>
</dbReference>
<reference evidence="5 6" key="1">
    <citation type="submission" date="2017-04" db="EMBL/GenBank/DDBJ databases">
        <authorList>
            <person name="Afonso C.L."/>
            <person name="Miller P.J."/>
            <person name="Scott M.A."/>
            <person name="Spackman E."/>
            <person name="Goraichik I."/>
            <person name="Dimitrov K.M."/>
            <person name="Suarez D.L."/>
            <person name="Swayne D.E."/>
        </authorList>
    </citation>
    <scope>NUCLEOTIDE SEQUENCE [LARGE SCALE GENOMIC DNA]</scope>
    <source>
        <strain evidence="5 6">CGMCC 1.12511</strain>
    </source>
</reference>